<dbReference type="InterPro" id="IPR036849">
    <property type="entry name" value="Enolase-like_C_sf"/>
</dbReference>
<dbReference type="Gene3D" id="3.20.20.120">
    <property type="entry name" value="Enolase-like C-terminal domain"/>
    <property type="match status" value="1"/>
</dbReference>
<keyword evidence="2" id="KW-1185">Reference proteome</keyword>
<accession>A0ABP8RC24</accession>
<evidence type="ECO:0000313" key="2">
    <source>
        <dbReference type="Proteomes" id="UP001501598"/>
    </source>
</evidence>
<protein>
    <submittedName>
        <fullName evidence="1">Uncharacterized protein</fullName>
    </submittedName>
</protein>
<organism evidence="1 2">
    <name type="scientific">Pseudonocardia xishanensis</name>
    <dbReference type="NCBI Taxonomy" id="630995"/>
    <lineage>
        <taxon>Bacteria</taxon>
        <taxon>Bacillati</taxon>
        <taxon>Actinomycetota</taxon>
        <taxon>Actinomycetes</taxon>
        <taxon>Pseudonocardiales</taxon>
        <taxon>Pseudonocardiaceae</taxon>
        <taxon>Pseudonocardia</taxon>
    </lineage>
</organism>
<evidence type="ECO:0000313" key="1">
    <source>
        <dbReference type="EMBL" id="GAA4535043.1"/>
    </source>
</evidence>
<dbReference type="EMBL" id="BAABGT010000002">
    <property type="protein sequence ID" value="GAA4535043.1"/>
    <property type="molecule type" value="Genomic_DNA"/>
</dbReference>
<dbReference type="Proteomes" id="UP001501598">
    <property type="component" value="Unassembled WGS sequence"/>
</dbReference>
<sequence length="42" mass="4582">MPIAVVRDAAGTEAEIALDDNQGPTVPEAIRRFDDLEDEDLL</sequence>
<reference evidence="2" key="1">
    <citation type="journal article" date="2019" name="Int. J. Syst. Evol. Microbiol.">
        <title>The Global Catalogue of Microorganisms (GCM) 10K type strain sequencing project: providing services to taxonomists for standard genome sequencing and annotation.</title>
        <authorList>
            <consortium name="The Broad Institute Genomics Platform"/>
            <consortium name="The Broad Institute Genome Sequencing Center for Infectious Disease"/>
            <person name="Wu L."/>
            <person name="Ma J."/>
        </authorList>
    </citation>
    <scope>NUCLEOTIDE SEQUENCE [LARGE SCALE GENOMIC DNA]</scope>
    <source>
        <strain evidence="2">JCM 17906</strain>
    </source>
</reference>
<name>A0ABP8RC24_9PSEU</name>
<gene>
    <name evidence="1" type="ORF">GCM10023175_00040</name>
</gene>
<dbReference type="RefSeq" id="WP_345411351.1">
    <property type="nucleotide sequence ID" value="NZ_BAABGT010000002.1"/>
</dbReference>
<dbReference type="SUPFAM" id="SSF51604">
    <property type="entry name" value="Enolase C-terminal domain-like"/>
    <property type="match status" value="1"/>
</dbReference>
<comment type="caution">
    <text evidence="1">The sequence shown here is derived from an EMBL/GenBank/DDBJ whole genome shotgun (WGS) entry which is preliminary data.</text>
</comment>
<proteinExistence type="predicted"/>